<gene>
    <name evidence="1" type="ORF">T05_3176</name>
</gene>
<organism evidence="1 2">
    <name type="scientific">Trichinella murrelli</name>
    <dbReference type="NCBI Taxonomy" id="144512"/>
    <lineage>
        <taxon>Eukaryota</taxon>
        <taxon>Metazoa</taxon>
        <taxon>Ecdysozoa</taxon>
        <taxon>Nematoda</taxon>
        <taxon>Enoplea</taxon>
        <taxon>Dorylaimia</taxon>
        <taxon>Trichinellida</taxon>
        <taxon>Trichinellidae</taxon>
        <taxon>Trichinella</taxon>
    </lineage>
</organism>
<comment type="caution">
    <text evidence="1">The sequence shown here is derived from an EMBL/GenBank/DDBJ whole genome shotgun (WGS) entry which is preliminary data.</text>
</comment>
<dbReference type="EMBL" id="JYDJ01000055">
    <property type="protein sequence ID" value="KRX46589.1"/>
    <property type="molecule type" value="Genomic_DNA"/>
</dbReference>
<evidence type="ECO:0000313" key="2">
    <source>
        <dbReference type="Proteomes" id="UP000055048"/>
    </source>
</evidence>
<reference evidence="1 2" key="1">
    <citation type="submission" date="2015-01" db="EMBL/GenBank/DDBJ databases">
        <title>Evolution of Trichinella species and genotypes.</title>
        <authorList>
            <person name="Korhonen P.K."/>
            <person name="Edoardo P."/>
            <person name="Giuseppe L.R."/>
            <person name="Gasser R.B."/>
        </authorList>
    </citation>
    <scope>NUCLEOTIDE SEQUENCE [LARGE SCALE GENOMIC DNA]</scope>
    <source>
        <strain evidence="1">ISS417</strain>
    </source>
</reference>
<protein>
    <submittedName>
        <fullName evidence="1">Uncharacterized protein</fullName>
    </submittedName>
</protein>
<evidence type="ECO:0000313" key="1">
    <source>
        <dbReference type="EMBL" id="KRX46589.1"/>
    </source>
</evidence>
<accession>A0A0V0U5Z6</accession>
<name>A0A0V0U5Z6_9BILA</name>
<proteinExistence type="predicted"/>
<dbReference type="Proteomes" id="UP000055048">
    <property type="component" value="Unassembled WGS sequence"/>
</dbReference>
<dbReference type="AlphaFoldDB" id="A0A0V0U5Z6"/>
<keyword evidence="2" id="KW-1185">Reference proteome</keyword>
<sequence length="173" mass="20345">MKSIFINSHLTTSRLLSKKYMTLKLLFLKRIYDNNLYYNQILLIQFSFVFLRLHWFSLYKFTLNVNTLEQSSRYRVAMHSAIVAVKVTLNVPNVIPLDTHTESKKYGIAIHPLAYVNAIKGLKPLPVPFHVNSNYHSNRFFQRNEKIMKFLPMLFCIGHESVSQWSQCLSQIM</sequence>